<dbReference type="GeneID" id="117150941"/>
<sequence>MNALATSTLFWLLWFGSPICLKCEERSFRIKMDEFAVKYRMRDLIQHIDFRIVNLNNRSYVNGEMIVKSDVEDILMHTTMDFWKTSNQKKIKLYDGRLDACQFLKTSHRNGLFKIYVKSFKKHIHGNLTCPLRMNFNYTLTNWHMDEKDLPPFVPLGTFRTVTEYFTQERLALRIVTKGKVLSYKTN</sequence>
<organism evidence="2 3">
    <name type="scientific">Drosophila mauritiana</name>
    <name type="common">Fruit fly</name>
    <dbReference type="NCBI Taxonomy" id="7226"/>
    <lineage>
        <taxon>Eukaryota</taxon>
        <taxon>Metazoa</taxon>
        <taxon>Ecdysozoa</taxon>
        <taxon>Arthropoda</taxon>
        <taxon>Hexapoda</taxon>
        <taxon>Insecta</taxon>
        <taxon>Pterygota</taxon>
        <taxon>Neoptera</taxon>
        <taxon>Endopterygota</taxon>
        <taxon>Diptera</taxon>
        <taxon>Brachycera</taxon>
        <taxon>Muscomorpha</taxon>
        <taxon>Ephydroidea</taxon>
        <taxon>Drosophilidae</taxon>
        <taxon>Drosophila</taxon>
        <taxon>Sophophora</taxon>
    </lineage>
</organism>
<dbReference type="PANTHER" id="PTHR20898:SF0">
    <property type="entry name" value="DAEDALUS ON 3-RELATED"/>
    <property type="match status" value="1"/>
</dbReference>
<feature type="signal peptide" evidence="1">
    <location>
        <begin position="1"/>
        <end position="18"/>
    </location>
</feature>
<dbReference type="SMART" id="SM00697">
    <property type="entry name" value="DM8"/>
    <property type="match status" value="1"/>
</dbReference>
<dbReference type="Pfam" id="PF06477">
    <property type="entry name" value="DUF1091"/>
    <property type="match status" value="1"/>
</dbReference>
<dbReference type="RefSeq" id="XP_033174001.1">
    <property type="nucleotide sequence ID" value="XM_033318110.1"/>
</dbReference>
<evidence type="ECO:0000313" key="3">
    <source>
        <dbReference type="RefSeq" id="XP_033174001.1"/>
    </source>
</evidence>
<dbReference type="PANTHER" id="PTHR20898">
    <property type="entry name" value="DAEDALUS ON 3-RELATED-RELATED"/>
    <property type="match status" value="1"/>
</dbReference>
<proteinExistence type="predicted"/>
<protein>
    <submittedName>
        <fullName evidence="3">Uncharacterized protein LOC117150941</fullName>
    </submittedName>
</protein>
<evidence type="ECO:0000256" key="1">
    <source>
        <dbReference type="SAM" id="SignalP"/>
    </source>
</evidence>
<dbReference type="InterPro" id="IPR010512">
    <property type="entry name" value="DUF1091"/>
</dbReference>
<name>A0A6P8LJ04_DROMA</name>
<keyword evidence="1" id="KW-0732">Signal</keyword>
<keyword evidence="2" id="KW-1185">Reference proteome</keyword>
<feature type="chain" id="PRO_5028370467" evidence="1">
    <location>
        <begin position="19"/>
        <end position="187"/>
    </location>
</feature>
<dbReference type="AlphaFoldDB" id="A0A6P8LJ04"/>
<accession>A0A6P8LJ04</accession>
<gene>
    <name evidence="3" type="primary">LOC117150941</name>
</gene>
<evidence type="ECO:0000313" key="2">
    <source>
        <dbReference type="Proteomes" id="UP000515162"/>
    </source>
</evidence>
<dbReference type="Proteomes" id="UP000515162">
    <property type="component" value="Chromosome 2L"/>
</dbReference>
<reference evidence="3" key="1">
    <citation type="submission" date="2025-08" db="UniProtKB">
        <authorList>
            <consortium name="RefSeq"/>
        </authorList>
    </citation>
    <scope>IDENTIFICATION</scope>
    <source>
        <strain evidence="3">Mau12</strain>
        <tissue evidence="3">Whole Body</tissue>
    </source>
</reference>